<dbReference type="SUPFAM" id="SSF52733">
    <property type="entry name" value="Nicotinate mononucleotide:5,6-dimethylbenzimidazole phosphoribosyltransferase (CobT)"/>
    <property type="match status" value="1"/>
</dbReference>
<keyword evidence="10" id="KW-0169">Cobalamin biosynthesis</keyword>
<keyword evidence="15" id="KW-0342">GTP-binding</keyword>
<keyword evidence="20" id="KW-1185">Reference proteome</keyword>
<dbReference type="Gene3D" id="3.40.50.300">
    <property type="entry name" value="P-loop containing nucleotide triphosphate hydrolases"/>
    <property type="match status" value="1"/>
</dbReference>
<dbReference type="InterPro" id="IPR003203">
    <property type="entry name" value="CobU/CobP"/>
</dbReference>
<evidence type="ECO:0000313" key="20">
    <source>
        <dbReference type="Proteomes" id="UP000653076"/>
    </source>
</evidence>
<evidence type="ECO:0000313" key="19">
    <source>
        <dbReference type="EMBL" id="GIJ25441.1"/>
    </source>
</evidence>
<comment type="pathway">
    <text evidence="6">Cofactor biosynthesis; adenosylcobalamin biosynthesis; adenosylcobalamin from cob(II)yrinate a,c-diamide: step 5/7.</text>
</comment>
<protein>
    <recommendedName>
        <fullName evidence="16">Adenosylcobinamide kinase</fullName>
        <ecNumber evidence="8">2.7.1.156</ecNumber>
        <ecNumber evidence="9">2.7.7.62</ecNumber>
    </recommendedName>
    <alternativeName>
        <fullName evidence="17">Adenosylcobinamide-phosphate guanylyltransferase</fullName>
    </alternativeName>
</protein>
<evidence type="ECO:0000256" key="7">
    <source>
        <dbReference type="ARBA" id="ARBA00007490"/>
    </source>
</evidence>
<feature type="region of interest" description="Disordered" evidence="18">
    <location>
        <begin position="551"/>
        <end position="636"/>
    </location>
</feature>
<dbReference type="Gene3D" id="3.40.50.10210">
    <property type="match status" value="1"/>
</dbReference>
<comment type="caution">
    <text evidence="19">The sequence shown here is derived from an EMBL/GenBank/DDBJ whole genome shotgun (WGS) entry which is preliminary data.</text>
</comment>
<dbReference type="CDD" id="cd00544">
    <property type="entry name" value="CobU"/>
    <property type="match status" value="1"/>
</dbReference>
<dbReference type="Pfam" id="PF02277">
    <property type="entry name" value="DBI_PRT"/>
    <property type="match status" value="1"/>
</dbReference>
<evidence type="ECO:0000256" key="10">
    <source>
        <dbReference type="ARBA" id="ARBA00022573"/>
    </source>
</evidence>
<keyword evidence="12" id="KW-0547">Nucleotide-binding</keyword>
<dbReference type="Pfam" id="PF02283">
    <property type="entry name" value="CobU"/>
    <property type="match status" value="1"/>
</dbReference>
<evidence type="ECO:0000256" key="13">
    <source>
        <dbReference type="ARBA" id="ARBA00022777"/>
    </source>
</evidence>
<evidence type="ECO:0000256" key="2">
    <source>
        <dbReference type="ARBA" id="ARBA00000711"/>
    </source>
</evidence>
<dbReference type="PANTHER" id="PTHR34848">
    <property type="match status" value="1"/>
</dbReference>
<keyword evidence="11" id="KW-0808">Transferase</keyword>
<evidence type="ECO:0000256" key="1">
    <source>
        <dbReference type="ARBA" id="ARBA00000312"/>
    </source>
</evidence>
<evidence type="ECO:0000256" key="6">
    <source>
        <dbReference type="ARBA" id="ARBA00005159"/>
    </source>
</evidence>
<accession>A0ABQ4J5I0</accession>
<dbReference type="EC" id="2.7.1.156" evidence="8"/>
<comment type="pathway">
    <text evidence="5">Cofactor biosynthesis; adenosylcobalamin biosynthesis; adenosylcobalamin from cob(II)yrinate a,c-diamide: step 6/7.</text>
</comment>
<reference evidence="19 20" key="1">
    <citation type="submission" date="2021-01" db="EMBL/GenBank/DDBJ databases">
        <title>Whole genome shotgun sequence of Verrucosispora qiuiae NBRC 106684.</title>
        <authorList>
            <person name="Komaki H."/>
            <person name="Tamura T."/>
        </authorList>
    </citation>
    <scope>NUCLEOTIDE SEQUENCE [LARGE SCALE GENOMIC DNA]</scope>
    <source>
        <strain evidence="19 20">NBRC 106684</strain>
    </source>
</reference>
<dbReference type="InterPro" id="IPR003200">
    <property type="entry name" value="Nict_dMeBzImd_PRibTrfase"/>
</dbReference>
<feature type="compositionally biased region" description="Acidic residues" evidence="18">
    <location>
        <begin position="588"/>
        <end position="606"/>
    </location>
</feature>
<keyword evidence="14" id="KW-0067">ATP-binding</keyword>
<evidence type="ECO:0000256" key="4">
    <source>
        <dbReference type="ARBA" id="ARBA00003889"/>
    </source>
</evidence>
<evidence type="ECO:0000256" key="14">
    <source>
        <dbReference type="ARBA" id="ARBA00022840"/>
    </source>
</evidence>
<comment type="catalytic activity">
    <reaction evidence="2">
        <text>adenosylcob(III)inamide phosphate + GTP + H(+) = adenosylcob(III)inamide-GDP + diphosphate</text>
        <dbReference type="Rhea" id="RHEA:22712"/>
        <dbReference type="ChEBI" id="CHEBI:15378"/>
        <dbReference type="ChEBI" id="CHEBI:33019"/>
        <dbReference type="ChEBI" id="CHEBI:37565"/>
        <dbReference type="ChEBI" id="CHEBI:58502"/>
        <dbReference type="ChEBI" id="CHEBI:60487"/>
        <dbReference type="EC" id="2.7.7.62"/>
    </reaction>
</comment>
<feature type="compositionally biased region" description="Basic and acidic residues" evidence="18">
    <location>
        <begin position="567"/>
        <end position="587"/>
    </location>
</feature>
<evidence type="ECO:0000256" key="16">
    <source>
        <dbReference type="ARBA" id="ARBA00029570"/>
    </source>
</evidence>
<proteinExistence type="inferred from homology"/>
<dbReference type="PANTHER" id="PTHR34848:SF1">
    <property type="entry name" value="BIFUNCTIONAL ADENOSYLCOBALAMIN BIOSYNTHESIS PROTEIN COBU"/>
    <property type="match status" value="1"/>
</dbReference>
<dbReference type="InterPro" id="IPR027417">
    <property type="entry name" value="P-loop_NTPase"/>
</dbReference>
<comment type="catalytic activity">
    <reaction evidence="3">
        <text>adenosylcob(III)inamide + GTP = adenosylcob(III)inamide phosphate + GDP + H(+)</text>
        <dbReference type="Rhea" id="RHEA:15765"/>
        <dbReference type="ChEBI" id="CHEBI:2480"/>
        <dbReference type="ChEBI" id="CHEBI:15378"/>
        <dbReference type="ChEBI" id="CHEBI:37565"/>
        <dbReference type="ChEBI" id="CHEBI:58189"/>
        <dbReference type="ChEBI" id="CHEBI:58502"/>
        <dbReference type="EC" id="2.7.1.156"/>
    </reaction>
</comment>
<dbReference type="EMBL" id="BOPC01000009">
    <property type="protein sequence ID" value="GIJ25441.1"/>
    <property type="molecule type" value="Genomic_DNA"/>
</dbReference>
<comment type="similarity">
    <text evidence="7">Belongs to the CobU/CobP family.</text>
</comment>
<comment type="catalytic activity">
    <reaction evidence="1">
        <text>adenosylcob(III)inamide + ATP = adenosylcob(III)inamide phosphate + ADP + H(+)</text>
        <dbReference type="Rhea" id="RHEA:15769"/>
        <dbReference type="ChEBI" id="CHEBI:2480"/>
        <dbReference type="ChEBI" id="CHEBI:15378"/>
        <dbReference type="ChEBI" id="CHEBI:30616"/>
        <dbReference type="ChEBI" id="CHEBI:58502"/>
        <dbReference type="ChEBI" id="CHEBI:456216"/>
        <dbReference type="EC" id="2.7.1.156"/>
    </reaction>
</comment>
<dbReference type="RefSeq" id="WP_204032746.1">
    <property type="nucleotide sequence ID" value="NZ_BOPC01000009.1"/>
</dbReference>
<evidence type="ECO:0000256" key="18">
    <source>
        <dbReference type="SAM" id="MobiDB-lite"/>
    </source>
</evidence>
<keyword evidence="13" id="KW-0418">Kinase</keyword>
<evidence type="ECO:0000256" key="3">
    <source>
        <dbReference type="ARBA" id="ARBA00001522"/>
    </source>
</evidence>
<evidence type="ECO:0000256" key="15">
    <source>
        <dbReference type="ARBA" id="ARBA00023134"/>
    </source>
</evidence>
<evidence type="ECO:0000256" key="12">
    <source>
        <dbReference type="ARBA" id="ARBA00022741"/>
    </source>
</evidence>
<evidence type="ECO:0000256" key="8">
    <source>
        <dbReference type="ARBA" id="ARBA00012016"/>
    </source>
</evidence>
<organism evidence="19 20">
    <name type="scientific">Micromonospora qiuiae</name>
    <dbReference type="NCBI Taxonomy" id="502268"/>
    <lineage>
        <taxon>Bacteria</taxon>
        <taxon>Bacillati</taxon>
        <taxon>Actinomycetota</taxon>
        <taxon>Actinomycetes</taxon>
        <taxon>Micromonosporales</taxon>
        <taxon>Micromonosporaceae</taxon>
        <taxon>Micromonospora</taxon>
    </lineage>
</organism>
<evidence type="ECO:0000256" key="9">
    <source>
        <dbReference type="ARBA" id="ARBA00012523"/>
    </source>
</evidence>
<dbReference type="NCBIfam" id="NF004469">
    <property type="entry name" value="PRK05800.1"/>
    <property type="match status" value="1"/>
</dbReference>
<evidence type="ECO:0000256" key="17">
    <source>
        <dbReference type="ARBA" id="ARBA00030571"/>
    </source>
</evidence>
<sequence>MSLDGWNRVLVLGGIRSGKSEFAESLIADATSVRYVATAAEAGDDDAEWSARLAAHRARRPASWHTEETAGDPRRLADVIATAGPEETLLVDDLGNWVTVLLDPAHQPADDTATIAELAAAVRACPARLVLVSPEVGLSLVPTTPLGRAFTDALGAVNRAVADACDAVILVVAGQPCRLKPAEPAPAVALPAAPGQPRATVPAQSGPAAHVGSTGQTAPAALSVAATGPVIEPGMELPMPDEYAGPQAVDRLATLDVPGAGLGVLEQVVSFAAATQGTPTPAAWQSVRVLLLHGDHAGGAAAGSLPGESARRARQARVGEGVLARLAAENGADLQVVDAPAAAPVEDAPALTAEQVESALRYGWRLAEEAADAGVQLLVLAACGAGTEAAAAAVLAATAGAEPPAVLARVVAASGEIDDAAWMARCAAVRDGLHRARHSSRDAKEVLAQFGGGDIAVATGILLGATARRTPVLLDGPVGVAAALVSRDLAGQARHWCLLADHGGHPAVRLAADVLGLTPLTELRLDLGEGANALAVLPLLRSVLALAAALPTRPERPADDTGPDDNTPGRDDNTPGRDDDAPGRDDDAGPVEEDAGPDEPVEDADEPDFREPEPEGPGPTSTEAPRSADPTGSRAG</sequence>
<dbReference type="EC" id="2.7.7.62" evidence="9"/>
<gene>
    <name evidence="19" type="ORF">Vqi01_06030</name>
</gene>
<evidence type="ECO:0000256" key="11">
    <source>
        <dbReference type="ARBA" id="ARBA00022679"/>
    </source>
</evidence>
<dbReference type="Proteomes" id="UP000653076">
    <property type="component" value="Unassembled WGS sequence"/>
</dbReference>
<comment type="function">
    <text evidence="4">Catalyzes ATP-dependent phosphorylation of adenosylcobinamide and addition of GMP to adenosylcobinamide phosphate.</text>
</comment>
<evidence type="ECO:0000256" key="5">
    <source>
        <dbReference type="ARBA" id="ARBA00004692"/>
    </source>
</evidence>
<dbReference type="SUPFAM" id="SSF52540">
    <property type="entry name" value="P-loop containing nucleoside triphosphate hydrolases"/>
    <property type="match status" value="1"/>
</dbReference>
<name>A0ABQ4J5I0_9ACTN</name>
<dbReference type="InterPro" id="IPR036087">
    <property type="entry name" value="Nict_dMeBzImd_PRibTrfase_sf"/>
</dbReference>